<dbReference type="Proteomes" id="UP000679722">
    <property type="component" value="Unassembled WGS sequence"/>
</dbReference>
<protein>
    <recommendedName>
        <fullName evidence="3">DUF4139 domain-containing protein</fullName>
    </recommendedName>
</protein>
<proteinExistence type="predicted"/>
<evidence type="ECO:0008006" key="3">
    <source>
        <dbReference type="Google" id="ProtNLM"/>
    </source>
</evidence>
<accession>A0ABS5H7W9</accession>
<comment type="caution">
    <text evidence="1">The sequence shown here is derived from an EMBL/GenBank/DDBJ whole genome shotgun (WGS) entry which is preliminary data.</text>
</comment>
<reference evidence="1 2" key="1">
    <citation type="submission" date="2021-04" db="EMBL/GenBank/DDBJ databases">
        <authorList>
            <person name="Sun C."/>
        </authorList>
    </citation>
    <scope>NUCLEOTIDE SEQUENCE [LARGE SCALE GENOMIC DNA]</scope>
    <source>
        <strain evidence="1 2">A79</strain>
    </source>
</reference>
<reference evidence="2" key="2">
    <citation type="submission" date="2023-07" db="EMBL/GenBank/DDBJ databases">
        <title>Marinomonas vulgaris A79, complete genome.</title>
        <authorList>
            <person name="Ying J.-J."/>
        </authorList>
    </citation>
    <scope>NUCLEOTIDE SEQUENCE [LARGE SCALE GENOMIC DNA]</scope>
    <source>
        <strain evidence="2">A79</strain>
    </source>
</reference>
<dbReference type="RefSeq" id="WP_211535156.1">
    <property type="nucleotide sequence ID" value="NZ_JAGSSV010000002.1"/>
</dbReference>
<evidence type="ECO:0000313" key="2">
    <source>
        <dbReference type="Proteomes" id="UP000679722"/>
    </source>
</evidence>
<sequence>MKTQPLYISLGLAFITLPVATAAPIEAVIGLNSSQIVESNQSLSLVPNPATLVPLSNNFAPIIQPQNTLYTHWFEQINHKVRVEHKHRDLAFKGELTRIEQGNRSFSLLVDDTSMMLPIDDFYLIPLEKTPQSVKTQSDAYPVSYQSNQLSWTPQLSFIFDKGQVTLAQQALLNNHSDTPITLNKSLLHYSNSAAPQLYKAERSVMAMSDASARITYQDNEITYPLGIQILTIPPHSSMLVPLPTSTSAIDQQTHQATVNTYSTRSSKVALDFYSNVQFSLPTDGLPGEYRTFWKKDNLLIPGNNVSLDSVRADSPLNVVTNKSRDITGELTLISATSETLPSTQVWRATIENHSGQAQQYSVEQNTHGFITLLEGKGVSQSSAKSVLLSGEIEANTTKTITYTVEVNK</sequence>
<dbReference type="EMBL" id="JAGSSV010000002">
    <property type="protein sequence ID" value="MBR7887801.1"/>
    <property type="molecule type" value="Genomic_DNA"/>
</dbReference>
<name>A0ABS5H7W9_9GAMM</name>
<evidence type="ECO:0000313" key="1">
    <source>
        <dbReference type="EMBL" id="MBR7887801.1"/>
    </source>
</evidence>
<keyword evidence="2" id="KW-1185">Reference proteome</keyword>
<organism evidence="1 2">
    <name type="scientific">Marinomonas vulgaris</name>
    <dbReference type="NCBI Taxonomy" id="2823372"/>
    <lineage>
        <taxon>Bacteria</taxon>
        <taxon>Pseudomonadati</taxon>
        <taxon>Pseudomonadota</taxon>
        <taxon>Gammaproteobacteria</taxon>
        <taxon>Oceanospirillales</taxon>
        <taxon>Oceanospirillaceae</taxon>
        <taxon>Marinomonas</taxon>
    </lineage>
</organism>
<gene>
    <name evidence="1" type="ORF">J9B83_02520</name>
</gene>